<dbReference type="PROSITE" id="PS00131">
    <property type="entry name" value="CARBOXYPEPT_SER_SER"/>
    <property type="match status" value="1"/>
</dbReference>
<reference evidence="8 9" key="1">
    <citation type="submission" date="2018-06" db="EMBL/GenBank/DDBJ databases">
        <title>A transcriptomic atlas of mushroom development highlights an independent origin of complex multicellularity.</title>
        <authorList>
            <consortium name="DOE Joint Genome Institute"/>
            <person name="Krizsan K."/>
            <person name="Almasi E."/>
            <person name="Merenyi Z."/>
            <person name="Sahu N."/>
            <person name="Viragh M."/>
            <person name="Koszo T."/>
            <person name="Mondo S."/>
            <person name="Kiss B."/>
            <person name="Balint B."/>
            <person name="Kues U."/>
            <person name="Barry K."/>
            <person name="Hegedus J.C."/>
            <person name="Henrissat B."/>
            <person name="Johnson J."/>
            <person name="Lipzen A."/>
            <person name="Ohm R."/>
            <person name="Nagy I."/>
            <person name="Pangilinan J."/>
            <person name="Yan J."/>
            <person name="Xiong Y."/>
            <person name="Grigoriev I.V."/>
            <person name="Hibbett D.S."/>
            <person name="Nagy L.G."/>
        </authorList>
    </citation>
    <scope>NUCLEOTIDE SEQUENCE [LARGE SCALE GENOMIC DNA]</scope>
    <source>
        <strain evidence="8 9">SZMC22713</strain>
    </source>
</reference>
<dbReference type="Pfam" id="PF00450">
    <property type="entry name" value="Peptidase_S10"/>
    <property type="match status" value="1"/>
</dbReference>
<comment type="similarity">
    <text evidence="1 7">Belongs to the peptidase S10 family.</text>
</comment>
<dbReference type="EC" id="3.4.16.-" evidence="7"/>
<evidence type="ECO:0000256" key="2">
    <source>
        <dbReference type="ARBA" id="ARBA00022645"/>
    </source>
</evidence>
<dbReference type="GO" id="GO:0004185">
    <property type="term" value="F:serine-type carboxypeptidase activity"/>
    <property type="evidence" value="ECO:0007669"/>
    <property type="project" value="UniProtKB-UniRule"/>
</dbReference>
<dbReference type="EMBL" id="ML170188">
    <property type="protein sequence ID" value="TDL20404.1"/>
    <property type="molecule type" value="Genomic_DNA"/>
</dbReference>
<feature type="chain" id="PRO_5021436769" description="Carboxypeptidase" evidence="7">
    <location>
        <begin position="21"/>
        <end position="487"/>
    </location>
</feature>
<keyword evidence="2 7" id="KW-0121">Carboxypeptidase</keyword>
<evidence type="ECO:0000256" key="5">
    <source>
        <dbReference type="ARBA" id="ARBA00022801"/>
    </source>
</evidence>
<dbReference type="OrthoDB" id="443318at2759"/>
<dbReference type="InterPro" id="IPR001563">
    <property type="entry name" value="Peptidase_S10"/>
</dbReference>
<evidence type="ECO:0000256" key="3">
    <source>
        <dbReference type="ARBA" id="ARBA00022670"/>
    </source>
</evidence>
<dbReference type="GO" id="GO:0000324">
    <property type="term" value="C:fungal-type vacuole"/>
    <property type="evidence" value="ECO:0007669"/>
    <property type="project" value="TreeGrafter"/>
</dbReference>
<sequence>MVGLRAAIVLLLHGLQLARSQNVFVQSGSYEDLLEFSTTQKPGDTLELSSLSSEGFTRLLHPFFPKHSARIKKSHFCDETVQAYTGYLDIGTRHTFFYFFESRNDPETDDVMLWTNGGPGASSSMGLFMELGPCNIVSPNKTAFNPYSWNSNANIFFIDQPIGVGFSYADFGETVGTTEESAKDIAAFVAIFFETFTKFKGRGFHLSGESYAGRYLPLYASEIYDQNAKLAAANLTTVNLKSVLIGNGLVDFSQQMTSFYQVQCTGAVVSPLQPISTCVRMQKAVPRCEKWMKAACVDHFDHMDCEAAVSFCSAELLMPYFEKGYNPYDVTKMCCYEEPSWIEQYLNQPWVRSILGVDSSFGNFTGSAEDVGIAFTKSGDMFHQNQLYIAELLERGLKVLIYAGSYDFICNWIGVERWTLNMEWSGQKEFATLPLREWKLDGKTVGETRSAKGLSFATVFGGGHLLPRDRPAESLAMVNRWLAGEDL</sequence>
<dbReference type="InterPro" id="IPR018202">
    <property type="entry name" value="Ser_caboxypep_ser_AS"/>
</dbReference>
<dbReference type="VEuPathDB" id="FungiDB:BD410DRAFT_790878"/>
<evidence type="ECO:0000313" key="9">
    <source>
        <dbReference type="Proteomes" id="UP000294933"/>
    </source>
</evidence>
<evidence type="ECO:0000256" key="1">
    <source>
        <dbReference type="ARBA" id="ARBA00009431"/>
    </source>
</evidence>
<keyword evidence="9" id="KW-1185">Reference proteome</keyword>
<accession>A0A4Y7PYC7</accession>
<evidence type="ECO:0000256" key="7">
    <source>
        <dbReference type="RuleBase" id="RU361156"/>
    </source>
</evidence>
<keyword evidence="4 7" id="KW-0732">Signal</keyword>
<dbReference type="PRINTS" id="PR00724">
    <property type="entry name" value="CRBOXYPTASEC"/>
</dbReference>
<protein>
    <recommendedName>
        <fullName evidence="7">Carboxypeptidase</fullName>
        <ecNumber evidence="7">3.4.16.-</ecNumber>
    </recommendedName>
</protein>
<name>A0A4Y7PYC7_9AGAM</name>
<keyword evidence="5 7" id="KW-0378">Hydrolase</keyword>
<feature type="signal peptide" evidence="7">
    <location>
        <begin position="1"/>
        <end position="20"/>
    </location>
</feature>
<dbReference type="Proteomes" id="UP000294933">
    <property type="component" value="Unassembled WGS sequence"/>
</dbReference>
<evidence type="ECO:0000256" key="6">
    <source>
        <dbReference type="ARBA" id="ARBA00023180"/>
    </source>
</evidence>
<dbReference type="PANTHER" id="PTHR11802">
    <property type="entry name" value="SERINE PROTEASE FAMILY S10 SERINE CARBOXYPEPTIDASE"/>
    <property type="match status" value="1"/>
</dbReference>
<organism evidence="8 9">
    <name type="scientific">Rickenella mellea</name>
    <dbReference type="NCBI Taxonomy" id="50990"/>
    <lineage>
        <taxon>Eukaryota</taxon>
        <taxon>Fungi</taxon>
        <taxon>Dikarya</taxon>
        <taxon>Basidiomycota</taxon>
        <taxon>Agaricomycotina</taxon>
        <taxon>Agaricomycetes</taxon>
        <taxon>Hymenochaetales</taxon>
        <taxon>Rickenellaceae</taxon>
        <taxon>Rickenella</taxon>
    </lineage>
</organism>
<evidence type="ECO:0000313" key="8">
    <source>
        <dbReference type="EMBL" id="TDL20404.1"/>
    </source>
</evidence>
<dbReference type="PANTHER" id="PTHR11802:SF113">
    <property type="entry name" value="SERINE CARBOXYPEPTIDASE CTSA-4.1"/>
    <property type="match status" value="1"/>
</dbReference>
<keyword evidence="3 7" id="KW-0645">Protease</keyword>
<dbReference type="SUPFAM" id="SSF53474">
    <property type="entry name" value="alpha/beta-Hydrolases"/>
    <property type="match status" value="1"/>
</dbReference>
<evidence type="ECO:0000256" key="4">
    <source>
        <dbReference type="ARBA" id="ARBA00022729"/>
    </source>
</evidence>
<dbReference type="Gene3D" id="1.10.287.410">
    <property type="match status" value="1"/>
</dbReference>
<dbReference type="InterPro" id="IPR029058">
    <property type="entry name" value="AB_hydrolase_fold"/>
</dbReference>
<dbReference type="Gene3D" id="3.40.50.1820">
    <property type="entry name" value="alpha/beta hydrolase"/>
    <property type="match status" value="1"/>
</dbReference>
<gene>
    <name evidence="8" type="ORF">BD410DRAFT_790878</name>
</gene>
<proteinExistence type="inferred from homology"/>
<dbReference type="AlphaFoldDB" id="A0A4Y7PYC7"/>
<keyword evidence="6" id="KW-0325">Glycoprotein</keyword>
<dbReference type="GO" id="GO:0006508">
    <property type="term" value="P:proteolysis"/>
    <property type="evidence" value="ECO:0007669"/>
    <property type="project" value="UniProtKB-KW"/>
</dbReference>
<dbReference type="STRING" id="50990.A0A4Y7PYC7"/>